<accession>A0ABW1AL93</accession>
<evidence type="ECO:0000313" key="2">
    <source>
        <dbReference type="Proteomes" id="UP001595974"/>
    </source>
</evidence>
<organism evidence="1 2">
    <name type="scientific">Thauera sinica</name>
    <dbReference type="NCBI Taxonomy" id="2665146"/>
    <lineage>
        <taxon>Bacteria</taxon>
        <taxon>Pseudomonadati</taxon>
        <taxon>Pseudomonadota</taxon>
        <taxon>Betaproteobacteria</taxon>
        <taxon>Rhodocyclales</taxon>
        <taxon>Zoogloeaceae</taxon>
        <taxon>Thauera</taxon>
    </lineage>
</organism>
<comment type="caution">
    <text evidence="1">The sequence shown here is derived from an EMBL/GenBank/DDBJ whole genome shotgun (WGS) entry which is preliminary data.</text>
</comment>
<dbReference type="Pfam" id="PF13563">
    <property type="entry name" value="2_5_RNA_ligase2"/>
    <property type="match status" value="1"/>
</dbReference>
<dbReference type="SUPFAM" id="SSF55144">
    <property type="entry name" value="LigT-like"/>
    <property type="match status" value="1"/>
</dbReference>
<dbReference type="GO" id="GO:0016874">
    <property type="term" value="F:ligase activity"/>
    <property type="evidence" value="ECO:0007669"/>
    <property type="project" value="UniProtKB-KW"/>
</dbReference>
<evidence type="ECO:0000313" key="1">
    <source>
        <dbReference type="EMBL" id="MFC5767761.1"/>
    </source>
</evidence>
<dbReference type="Proteomes" id="UP001595974">
    <property type="component" value="Unassembled WGS sequence"/>
</dbReference>
<sequence length="235" mass="24990">MHPHPDLPPDGGRCIGNVRRDFAEWHLGRPRYALWALDVDVPAVRQRMGAAQEHLAGLLLDGYQRQPHITVSLCGFPSAAPRHADDFGAAALHAHVAALRRAWPEPFDIEIGALASFASAPYLAVGDAGGRIAALRACFAAGDHNHPDGEYVPHVTVGLYADAWPMAGVRPRLDAFAAGAPLRLRIGHIGLLGYAAADIGGPLARIADYDFADGVLHWHAPPPFAHAAAAAFDTL</sequence>
<dbReference type="Gene3D" id="3.90.1140.10">
    <property type="entry name" value="Cyclic phosphodiesterase"/>
    <property type="match status" value="1"/>
</dbReference>
<protein>
    <submittedName>
        <fullName evidence="1">2'-5' RNA ligase family protein</fullName>
    </submittedName>
</protein>
<keyword evidence="2" id="KW-1185">Reference proteome</keyword>
<keyword evidence="1" id="KW-0436">Ligase</keyword>
<dbReference type="RefSeq" id="WP_157748484.1">
    <property type="nucleotide sequence ID" value="NZ_JBHSOG010000002.1"/>
</dbReference>
<name>A0ABW1AL93_9RHOO</name>
<dbReference type="InterPro" id="IPR009097">
    <property type="entry name" value="Cyclic_Pdiesterase"/>
</dbReference>
<reference evidence="2" key="1">
    <citation type="journal article" date="2019" name="Int. J. Syst. Evol. Microbiol.">
        <title>The Global Catalogue of Microorganisms (GCM) 10K type strain sequencing project: providing services to taxonomists for standard genome sequencing and annotation.</title>
        <authorList>
            <consortium name="The Broad Institute Genomics Platform"/>
            <consortium name="The Broad Institute Genome Sequencing Center for Infectious Disease"/>
            <person name="Wu L."/>
            <person name="Ma J."/>
        </authorList>
    </citation>
    <scope>NUCLEOTIDE SEQUENCE [LARGE SCALE GENOMIC DNA]</scope>
    <source>
        <strain evidence="2">SHR3</strain>
    </source>
</reference>
<dbReference type="EMBL" id="JBHSOG010000002">
    <property type="protein sequence ID" value="MFC5767761.1"/>
    <property type="molecule type" value="Genomic_DNA"/>
</dbReference>
<gene>
    <name evidence="1" type="ORF">ACFPTN_00070</name>
</gene>
<proteinExistence type="predicted"/>